<reference evidence="1" key="2">
    <citation type="journal article" date="2023" name="Int. J. Mol. Sci.">
        <title>De Novo Assembly and Annotation of 11 Diverse Shrub Willow (Salix) Genomes Reveals Novel Gene Organization in Sex-Linked Regions.</title>
        <authorList>
            <person name="Hyden B."/>
            <person name="Feng K."/>
            <person name="Yates T.B."/>
            <person name="Jawdy S."/>
            <person name="Cereghino C."/>
            <person name="Smart L.B."/>
            <person name="Muchero W."/>
        </authorList>
    </citation>
    <scope>NUCLEOTIDE SEQUENCE</scope>
    <source>
        <tissue evidence="1">Shoot tip</tissue>
    </source>
</reference>
<dbReference type="EMBL" id="JAPFFI010000008">
    <property type="protein sequence ID" value="KAJ6385076.1"/>
    <property type="molecule type" value="Genomic_DNA"/>
</dbReference>
<protein>
    <submittedName>
        <fullName evidence="1">Uncharacterized protein</fullName>
    </submittedName>
</protein>
<keyword evidence="2" id="KW-1185">Reference proteome</keyword>
<accession>A0ABQ9BJF9</accession>
<sequence length="44" mass="4923">MQHLHSSRNQPSKDSTEGIVRLPLLTEEKKGLSCLNFSLCSSFC</sequence>
<comment type="caution">
    <text evidence="1">The sequence shown here is derived from an EMBL/GenBank/DDBJ whole genome shotgun (WGS) entry which is preliminary data.</text>
</comment>
<organism evidence="1 2">
    <name type="scientific">Salix suchowensis</name>
    <dbReference type="NCBI Taxonomy" id="1278906"/>
    <lineage>
        <taxon>Eukaryota</taxon>
        <taxon>Viridiplantae</taxon>
        <taxon>Streptophyta</taxon>
        <taxon>Embryophyta</taxon>
        <taxon>Tracheophyta</taxon>
        <taxon>Spermatophyta</taxon>
        <taxon>Magnoliopsida</taxon>
        <taxon>eudicotyledons</taxon>
        <taxon>Gunneridae</taxon>
        <taxon>Pentapetalae</taxon>
        <taxon>rosids</taxon>
        <taxon>fabids</taxon>
        <taxon>Malpighiales</taxon>
        <taxon>Salicaceae</taxon>
        <taxon>Saliceae</taxon>
        <taxon>Salix</taxon>
    </lineage>
</organism>
<reference evidence="1" key="1">
    <citation type="submission" date="2022-10" db="EMBL/GenBank/DDBJ databases">
        <authorList>
            <person name="Hyden B.L."/>
            <person name="Feng K."/>
            <person name="Yates T."/>
            <person name="Jawdy S."/>
            <person name="Smart L.B."/>
            <person name="Muchero W."/>
        </authorList>
    </citation>
    <scope>NUCLEOTIDE SEQUENCE</scope>
    <source>
        <tissue evidence="1">Shoot tip</tissue>
    </source>
</reference>
<gene>
    <name evidence="1" type="ORF">OIU77_028304</name>
</gene>
<evidence type="ECO:0000313" key="1">
    <source>
        <dbReference type="EMBL" id="KAJ6385076.1"/>
    </source>
</evidence>
<evidence type="ECO:0000313" key="2">
    <source>
        <dbReference type="Proteomes" id="UP001141253"/>
    </source>
</evidence>
<dbReference type="Proteomes" id="UP001141253">
    <property type="component" value="Chromosome 9"/>
</dbReference>
<name>A0ABQ9BJF9_9ROSI</name>
<proteinExistence type="predicted"/>